<proteinExistence type="predicted"/>
<accession>A0A2T6C9K5</accession>
<gene>
    <name evidence="1" type="ORF">C8P63_101213</name>
</gene>
<evidence type="ECO:0000313" key="2">
    <source>
        <dbReference type="Proteomes" id="UP000244240"/>
    </source>
</evidence>
<dbReference type="RefSeq" id="WP_108021471.1">
    <property type="nucleotide sequence ID" value="NZ_QBKR01000001.1"/>
</dbReference>
<comment type="caution">
    <text evidence="1">The sequence shown here is derived from an EMBL/GenBank/DDBJ whole genome shotgun (WGS) entry which is preliminary data.</text>
</comment>
<sequence>MSREMRRLNIEIPEDLDEKLERIVSQRNEGRPAGAPPVTKADLIFEAVYTLVEDYIAKYEDPQD</sequence>
<dbReference type="Proteomes" id="UP000244240">
    <property type="component" value="Unassembled WGS sequence"/>
</dbReference>
<reference evidence="1 2" key="1">
    <citation type="submission" date="2018-04" db="EMBL/GenBank/DDBJ databases">
        <title>Genomic Encyclopedia of Archaeal and Bacterial Type Strains, Phase II (KMG-II): from individual species to whole genera.</title>
        <authorList>
            <person name="Goeker M."/>
        </authorList>
    </citation>
    <scope>NUCLEOTIDE SEQUENCE [LARGE SCALE GENOMIC DNA]</scope>
    <source>
        <strain evidence="1 2">DSM 45787</strain>
    </source>
</reference>
<keyword evidence="2" id="KW-1185">Reference proteome</keyword>
<dbReference type="EMBL" id="QBKR01000001">
    <property type="protein sequence ID" value="PTX64991.1"/>
    <property type="molecule type" value="Genomic_DNA"/>
</dbReference>
<evidence type="ECO:0000313" key="1">
    <source>
        <dbReference type="EMBL" id="PTX64991.1"/>
    </source>
</evidence>
<name>A0A2T6C9K5_9BACL</name>
<dbReference type="AlphaFoldDB" id="A0A2T6C9K5"/>
<organism evidence="1 2">
    <name type="scientific">Melghirimyces profundicolus</name>
    <dbReference type="NCBI Taxonomy" id="1242148"/>
    <lineage>
        <taxon>Bacteria</taxon>
        <taxon>Bacillati</taxon>
        <taxon>Bacillota</taxon>
        <taxon>Bacilli</taxon>
        <taxon>Bacillales</taxon>
        <taxon>Thermoactinomycetaceae</taxon>
        <taxon>Melghirimyces</taxon>
    </lineage>
</organism>
<protein>
    <submittedName>
        <fullName evidence="1">Uncharacterized protein</fullName>
    </submittedName>
</protein>
<dbReference type="OrthoDB" id="2991329at2"/>